<reference evidence="1 2" key="1">
    <citation type="submission" date="2017-04" db="EMBL/GenBank/DDBJ databases">
        <title>Complete genome sequence and characterization of temperature-dependent bacteriophage phiA8-29 infecting Aeromonas.</title>
        <authorList>
            <person name="He Y."/>
            <person name="Yang H."/>
        </authorList>
    </citation>
    <scope>NUCLEOTIDE SEQUENCE [LARGE SCALE GENOMIC DNA]</scope>
</reference>
<proteinExistence type="predicted"/>
<keyword evidence="2" id="KW-1185">Reference proteome</keyword>
<protein>
    <recommendedName>
        <fullName evidence="3">Late promoter transcription accessory protein</fullName>
    </recommendedName>
</protein>
<evidence type="ECO:0000313" key="2">
    <source>
        <dbReference type="Proteomes" id="UP000221506"/>
    </source>
</evidence>
<sequence>MAAQIITQEELAVAVVRKAREQNCTLLSALGDVIDELGIEVEDIKSYISEALRSKLEAEAGQLHLLKQKSKTARLF</sequence>
<dbReference type="Proteomes" id="UP000221506">
    <property type="component" value="Segment"/>
</dbReference>
<gene>
    <name evidence="1" type="ORF">phiA829_112</name>
</gene>
<dbReference type="EMBL" id="KY914485">
    <property type="protein sequence ID" value="ARK07932.1"/>
    <property type="molecule type" value="Genomic_DNA"/>
</dbReference>
<organism evidence="1 2">
    <name type="scientific">Aeromonas phage phiA8-29</name>
    <dbReference type="NCBI Taxonomy" id="1978922"/>
    <lineage>
        <taxon>Viruses</taxon>
        <taxon>Duplodnaviria</taxon>
        <taxon>Heunggongvirae</taxon>
        <taxon>Uroviricota</taxon>
        <taxon>Caudoviricetes</taxon>
        <taxon>Pantevenvirales</taxon>
        <taxon>Ackermannviridae</taxon>
        <taxon>Tedavirus</taxon>
        <taxon>Tedavirus A829</taxon>
    </lineage>
</organism>
<name>A0A1W6DYS9_9CAUD</name>
<dbReference type="Pfam" id="PF16805">
    <property type="entry name" value="Trans_coact"/>
    <property type="match status" value="1"/>
</dbReference>
<evidence type="ECO:0008006" key="3">
    <source>
        <dbReference type="Google" id="ProtNLM"/>
    </source>
</evidence>
<evidence type="ECO:0000313" key="1">
    <source>
        <dbReference type="EMBL" id="ARK07932.1"/>
    </source>
</evidence>
<accession>A0A1W6DYS9</accession>
<dbReference type="InterPro" id="IPR042071">
    <property type="entry name" value="Trans_coact_sf"/>
</dbReference>
<dbReference type="Gene3D" id="1.10.10.2850">
    <property type="entry name" value="Phage late-transcription coactivator-like"/>
    <property type="match status" value="1"/>
</dbReference>
<dbReference type="InterPro" id="IPR031836">
    <property type="entry name" value="Trans_coact"/>
</dbReference>